<comment type="caution">
    <text evidence="9">The sequence shown here is derived from an EMBL/GenBank/DDBJ whole genome shotgun (WGS) entry which is preliminary data.</text>
</comment>
<keyword evidence="6" id="KW-0802">TPR repeat</keyword>
<feature type="domain" description="F-box" evidence="8">
    <location>
        <begin position="225"/>
        <end position="271"/>
    </location>
</feature>
<dbReference type="PANTHER" id="PTHR12874:SF9">
    <property type="entry name" value="F-BOX ONLY PROTEIN 48"/>
    <property type="match status" value="1"/>
</dbReference>
<evidence type="ECO:0000256" key="4">
    <source>
        <dbReference type="ARBA" id="ARBA00022490"/>
    </source>
</evidence>
<dbReference type="SUPFAM" id="SSF116846">
    <property type="entry name" value="MIT domain"/>
    <property type="match status" value="1"/>
</dbReference>
<sequence length="459" mass="51922">MSSAIPPATVADEPEELVRFRQQWLEEVRSKKKAPPSQAQDASPAPAASSSAESPEGPAHARAPPAHHSTQRRPSHGAHTATLATKRPPATVAPAPFGPALQRAVEVYRKAVQHEQRGELDDALRLYRTAFRMDNNVDRAYHLMEEELHNKASSSAQPKVHHRKTSSTPDAVDALSQGVQSMQVAPGIVPVARNRGEGFVTGLLASLVSSWPANLTFEPENEKEAVPINLLPDELLMMILRLLNHTTLERFAKVNRKARVISLDASIWRPLVARVLKPPQIPTEEDFDALVLKYMTDYRRIYIEHPRVRYDGVYIAVCHYVRNGLGENAWVNYSHLITYYRYLRFLPDGQVLSLLANEEHKPQDVIPLLKPTLRMKGFFIGTWYLEGMEVHIEDLLDPGTNNTRYSFQMVLDLRSRPLGRWNRLDFREYNSVHLGSGEATPLALKNDRPFWFSKVRSYA</sequence>
<keyword evidence="5" id="KW-0833">Ubl conjugation pathway</keyword>
<dbReference type="AlphaFoldDB" id="A0AAD7TUK1"/>
<dbReference type="InterPro" id="IPR001810">
    <property type="entry name" value="F-box_dom"/>
</dbReference>
<dbReference type="GO" id="GO:0005737">
    <property type="term" value="C:cytoplasm"/>
    <property type="evidence" value="ECO:0007669"/>
    <property type="project" value="UniProtKB-SubCell"/>
</dbReference>
<evidence type="ECO:0000259" key="8">
    <source>
        <dbReference type="PROSITE" id="PS50181"/>
    </source>
</evidence>
<evidence type="ECO:0000256" key="6">
    <source>
        <dbReference type="ARBA" id="ARBA00022803"/>
    </source>
</evidence>
<evidence type="ECO:0000313" key="9">
    <source>
        <dbReference type="EMBL" id="KAJ8482607.1"/>
    </source>
</evidence>
<feature type="region of interest" description="Disordered" evidence="7">
    <location>
        <begin position="150"/>
        <end position="169"/>
    </location>
</feature>
<dbReference type="PANTHER" id="PTHR12874">
    <property type="entry name" value="F-BOX ONLY PROTEIN 48-RELATED"/>
    <property type="match status" value="1"/>
</dbReference>
<accession>A0AAD7TUK1</accession>
<dbReference type="SUPFAM" id="SSF81383">
    <property type="entry name" value="F-box domain"/>
    <property type="match status" value="1"/>
</dbReference>
<gene>
    <name evidence="9" type="ORF">ONZ51_g5251</name>
</gene>
<dbReference type="GO" id="GO:0019005">
    <property type="term" value="C:SCF ubiquitin ligase complex"/>
    <property type="evidence" value="ECO:0007669"/>
    <property type="project" value="TreeGrafter"/>
</dbReference>
<dbReference type="GO" id="GO:0031146">
    <property type="term" value="P:SCF-dependent proteasomal ubiquitin-dependent protein catabolic process"/>
    <property type="evidence" value="ECO:0007669"/>
    <property type="project" value="TreeGrafter"/>
</dbReference>
<evidence type="ECO:0000256" key="5">
    <source>
        <dbReference type="ARBA" id="ARBA00022786"/>
    </source>
</evidence>
<evidence type="ECO:0000256" key="7">
    <source>
        <dbReference type="SAM" id="MobiDB-lite"/>
    </source>
</evidence>
<dbReference type="PROSITE" id="PS50181">
    <property type="entry name" value="FBOX"/>
    <property type="match status" value="1"/>
</dbReference>
<dbReference type="Pfam" id="PF19270">
    <property type="entry name" value="FBO_C"/>
    <property type="match status" value="1"/>
</dbReference>
<dbReference type="Gene3D" id="1.20.1280.50">
    <property type="match status" value="1"/>
</dbReference>
<evidence type="ECO:0000313" key="10">
    <source>
        <dbReference type="Proteomes" id="UP001215151"/>
    </source>
</evidence>
<reference evidence="9" key="1">
    <citation type="submission" date="2022-11" db="EMBL/GenBank/DDBJ databases">
        <title>Genome Sequence of Cubamyces cubensis.</title>
        <authorList>
            <person name="Buettner E."/>
        </authorList>
    </citation>
    <scope>NUCLEOTIDE SEQUENCE</scope>
    <source>
        <strain evidence="9">MPL-01</strain>
    </source>
</reference>
<dbReference type="EMBL" id="JAPEVG010000110">
    <property type="protein sequence ID" value="KAJ8482607.1"/>
    <property type="molecule type" value="Genomic_DNA"/>
</dbReference>
<organism evidence="9 10">
    <name type="scientific">Trametes cubensis</name>
    <dbReference type="NCBI Taxonomy" id="1111947"/>
    <lineage>
        <taxon>Eukaryota</taxon>
        <taxon>Fungi</taxon>
        <taxon>Dikarya</taxon>
        <taxon>Basidiomycota</taxon>
        <taxon>Agaricomycotina</taxon>
        <taxon>Agaricomycetes</taxon>
        <taxon>Polyporales</taxon>
        <taxon>Polyporaceae</taxon>
        <taxon>Trametes</taxon>
    </lineage>
</organism>
<proteinExistence type="predicted"/>
<dbReference type="InterPro" id="IPR045464">
    <property type="entry name" value="Hrt3/FBXO9_C"/>
</dbReference>
<name>A0AAD7TUK1_9APHY</name>
<dbReference type="Proteomes" id="UP001215151">
    <property type="component" value="Unassembled WGS sequence"/>
</dbReference>
<evidence type="ECO:0000256" key="2">
    <source>
        <dbReference type="ARBA" id="ARBA00004906"/>
    </source>
</evidence>
<dbReference type="Pfam" id="PF12937">
    <property type="entry name" value="F-box-like"/>
    <property type="match status" value="1"/>
</dbReference>
<evidence type="ECO:0000256" key="1">
    <source>
        <dbReference type="ARBA" id="ARBA00004496"/>
    </source>
</evidence>
<feature type="compositionally biased region" description="Low complexity" evidence="7">
    <location>
        <begin position="35"/>
        <end position="68"/>
    </location>
</feature>
<comment type="pathway">
    <text evidence="2">Protein modification; protein ubiquitination.</text>
</comment>
<dbReference type="InterPro" id="IPR036047">
    <property type="entry name" value="F-box-like_dom_sf"/>
</dbReference>
<dbReference type="InterPro" id="IPR036181">
    <property type="entry name" value="MIT_dom_sf"/>
</dbReference>
<evidence type="ECO:0000256" key="3">
    <source>
        <dbReference type="ARBA" id="ARBA00019775"/>
    </source>
</evidence>
<feature type="region of interest" description="Disordered" evidence="7">
    <location>
        <begin position="27"/>
        <end position="96"/>
    </location>
</feature>
<protein>
    <recommendedName>
        <fullName evidence="3">F-box only protein 9</fullName>
    </recommendedName>
</protein>
<comment type="subcellular location">
    <subcellularLocation>
        <location evidence="1">Cytoplasm</location>
    </subcellularLocation>
</comment>
<keyword evidence="4" id="KW-0963">Cytoplasm</keyword>
<keyword evidence="10" id="KW-1185">Reference proteome</keyword>